<sequence>MATKEQLKGHIEKAKTKKDEAVKKAGDNKYDTGLRASKKKFKRLTRKSAKIDYKEKMLAEKGKKKKS</sequence>
<proteinExistence type="predicted"/>
<name>A0ABN8W027_9BACT</name>
<dbReference type="RefSeq" id="WP_282010712.1">
    <property type="nucleotide sequence ID" value="NZ_OX336137.1"/>
</dbReference>
<gene>
    <name evidence="2" type="ORF">NSPWAT_0934</name>
</gene>
<organism evidence="2 3">
    <name type="scientific">Nitrospina watsonii</name>
    <dbReference type="NCBI Taxonomy" id="1323948"/>
    <lineage>
        <taxon>Bacteria</taxon>
        <taxon>Pseudomonadati</taxon>
        <taxon>Nitrospinota/Tectimicrobiota group</taxon>
        <taxon>Nitrospinota</taxon>
        <taxon>Nitrospinia</taxon>
        <taxon>Nitrospinales</taxon>
        <taxon>Nitrospinaceae</taxon>
        <taxon>Nitrospina</taxon>
    </lineage>
</organism>
<evidence type="ECO:0000313" key="2">
    <source>
        <dbReference type="EMBL" id="CAI2717793.1"/>
    </source>
</evidence>
<protein>
    <submittedName>
        <fullName evidence="2">Uncharacterized protein</fullName>
    </submittedName>
</protein>
<evidence type="ECO:0000313" key="3">
    <source>
        <dbReference type="Proteomes" id="UP001157733"/>
    </source>
</evidence>
<reference evidence="2 3" key="1">
    <citation type="submission" date="2022-09" db="EMBL/GenBank/DDBJ databases">
        <authorList>
            <person name="Kop L."/>
        </authorList>
    </citation>
    <scope>NUCLEOTIDE SEQUENCE [LARGE SCALE GENOMIC DNA]</scope>
    <source>
        <strain evidence="2 3">347</strain>
    </source>
</reference>
<evidence type="ECO:0000256" key="1">
    <source>
        <dbReference type="SAM" id="MobiDB-lite"/>
    </source>
</evidence>
<accession>A0ABN8W027</accession>
<dbReference type="EMBL" id="OX336137">
    <property type="protein sequence ID" value="CAI2717793.1"/>
    <property type="molecule type" value="Genomic_DNA"/>
</dbReference>
<dbReference type="Proteomes" id="UP001157733">
    <property type="component" value="Chromosome"/>
</dbReference>
<keyword evidence="3" id="KW-1185">Reference proteome</keyword>
<feature type="region of interest" description="Disordered" evidence="1">
    <location>
        <begin position="1"/>
        <end position="26"/>
    </location>
</feature>